<dbReference type="PANTHER" id="PTHR24213">
    <property type="entry name" value="ACTIN-BINDING LIM PROTEIN"/>
    <property type="match status" value="1"/>
</dbReference>
<dbReference type="FunFam" id="2.10.110.10:FF:000024">
    <property type="entry name" value="actin-binding LIM protein 1 isoform X1"/>
    <property type="match status" value="1"/>
</dbReference>
<evidence type="ECO:0000259" key="10">
    <source>
        <dbReference type="PROSITE" id="PS50023"/>
    </source>
</evidence>
<dbReference type="Pfam" id="PF02209">
    <property type="entry name" value="VHP"/>
    <property type="match status" value="1"/>
</dbReference>
<keyword evidence="7 8" id="KW-0440">LIM domain</keyword>
<dbReference type="PANTHER" id="PTHR24213:SF18">
    <property type="entry name" value="ACTIN-BINDING LIM PROTEIN 1"/>
    <property type="match status" value="1"/>
</dbReference>
<feature type="region of interest" description="Disordered" evidence="9">
    <location>
        <begin position="518"/>
        <end position="548"/>
    </location>
</feature>
<dbReference type="FunFam" id="2.10.110.10:FF:000003">
    <property type="entry name" value="actin-binding LIM protein 1 isoform X1"/>
    <property type="match status" value="1"/>
</dbReference>
<accession>A0A9F5MXG8</accession>
<evidence type="ECO:0000256" key="5">
    <source>
        <dbReference type="ARBA" id="ARBA00022737"/>
    </source>
</evidence>
<dbReference type="CTD" id="3983"/>
<evidence type="ECO:0000256" key="6">
    <source>
        <dbReference type="ARBA" id="ARBA00022833"/>
    </source>
</evidence>
<dbReference type="GO" id="GO:0001725">
    <property type="term" value="C:stress fiber"/>
    <property type="evidence" value="ECO:0007669"/>
    <property type="project" value="TreeGrafter"/>
</dbReference>
<evidence type="ECO:0000256" key="1">
    <source>
        <dbReference type="ARBA" id="ARBA00004496"/>
    </source>
</evidence>
<dbReference type="InterPro" id="IPR032402">
    <property type="entry name" value="AbLIM_anchor"/>
</dbReference>
<feature type="region of interest" description="Disordered" evidence="9">
    <location>
        <begin position="294"/>
        <end position="323"/>
    </location>
</feature>
<dbReference type="FunFam" id="1.10.950.10:FF:000001">
    <property type="entry name" value="actin-binding LIM protein 1 isoform X2"/>
    <property type="match status" value="1"/>
</dbReference>
<keyword evidence="3" id="KW-0597">Phosphoprotein</keyword>
<dbReference type="InterPro" id="IPR001781">
    <property type="entry name" value="Znf_LIM"/>
</dbReference>
<keyword evidence="12" id="KW-1185">Reference proteome</keyword>
<evidence type="ECO:0000313" key="12">
    <source>
        <dbReference type="Proteomes" id="UP000695026"/>
    </source>
</evidence>
<feature type="domain" description="HP" evidence="11">
    <location>
        <begin position="591"/>
        <end position="659"/>
    </location>
</feature>
<sequence length="659" mass="74640">MSARAPVCPVSLELAHPQDPHHSTEKPVIHCHKCGEQCKGEVLRVQAKHFHIKCFTCKVCGCDLAQGGFFIKNGEYLCTVDYQRMYGTRCNGCGEFVEGEVVTALGKTYHPNCFACTMCKRPFPPGDRVTFNGRDCLCQMCAQPMASSPKELSSSSNCAGCGRDIKNGQALLALDKQWHLGCFKCKACAKVLTGEYISKDGAPYCEKDYQVLFGVKCEACHQFITGKVLEAGDKHYHPSCARCSRCNQMFTEGEEMYLQGSTVWHPDCKQSTKGDEKLRHSSSDFFYPKSLVLRRPRSSEPTRTSSESIYSRPGSSIPGSPGHTIYAKVDNEILDYKDLAAIPKVKAIYDIERPDLITYEPFYTSAYEERQERQSLGESSRYGSSPVHDESSPRTLSPTPSAEGYQDIRDRMIHRSTSQGSIGSPVYSRHSYTPTMSRSPQHFHRPDQGVNIYRKPPIYKQHGSDMRRRSTGRDEDLEELQRRRQLQEEQLMKLNSGLGQLILKEEMEKERSLLASSRYDSPVNSSLHASASKTSSLPGYGRNGLHRPMSTDFGQYSSYGDVSSAARDYQFHPDGHVPGMRMDRGVSMPNMLEPKIFPYEMLMVTNRGRNKILREVDRTRLERHLAPEVFQEIFGMTIQEFDKLPLWRRNDMKKKAKLF</sequence>
<reference evidence="13" key="1">
    <citation type="submission" date="2025-08" db="UniProtKB">
        <authorList>
            <consortium name="RefSeq"/>
        </authorList>
    </citation>
    <scope>IDENTIFICATION</scope>
    <source>
        <tissue evidence="13">Liver</tissue>
    </source>
</reference>
<evidence type="ECO:0000259" key="11">
    <source>
        <dbReference type="PROSITE" id="PS51089"/>
    </source>
</evidence>
<dbReference type="SMART" id="SM00132">
    <property type="entry name" value="LIM"/>
    <property type="match status" value="4"/>
</dbReference>
<dbReference type="GO" id="GO:0007010">
    <property type="term" value="P:cytoskeleton organization"/>
    <property type="evidence" value="ECO:0007669"/>
    <property type="project" value="InterPro"/>
</dbReference>
<name>A0A9F5MXG8_PYTBI</name>
<dbReference type="InterPro" id="IPR051618">
    <property type="entry name" value="Actin-binding_LIM"/>
</dbReference>
<dbReference type="Gene3D" id="2.10.110.10">
    <property type="entry name" value="Cysteine Rich Protein"/>
    <property type="match status" value="4"/>
</dbReference>
<feature type="domain" description="LIM zinc-binding" evidence="10">
    <location>
        <begin position="156"/>
        <end position="215"/>
    </location>
</feature>
<dbReference type="GeneID" id="103055207"/>
<dbReference type="InterPro" id="IPR003128">
    <property type="entry name" value="Villin_headpiece"/>
</dbReference>
<dbReference type="FunFam" id="2.10.110.10:FF:000007">
    <property type="entry name" value="actin-binding LIM protein 1 isoform X1"/>
    <property type="match status" value="1"/>
</dbReference>
<feature type="region of interest" description="Disordered" evidence="9">
    <location>
        <begin position="369"/>
        <end position="403"/>
    </location>
</feature>
<dbReference type="SUPFAM" id="SSF57716">
    <property type="entry name" value="Glucocorticoid receptor-like (DNA-binding domain)"/>
    <property type="match status" value="6"/>
</dbReference>
<dbReference type="GO" id="GO:0060271">
    <property type="term" value="P:cilium assembly"/>
    <property type="evidence" value="ECO:0007669"/>
    <property type="project" value="TreeGrafter"/>
</dbReference>
<keyword evidence="4 8" id="KW-0479">Metal-binding</keyword>
<feature type="compositionally biased region" description="Polar residues" evidence="9">
    <location>
        <begin position="430"/>
        <end position="440"/>
    </location>
</feature>
<dbReference type="GO" id="GO:0046872">
    <property type="term" value="F:metal ion binding"/>
    <property type="evidence" value="ECO:0007669"/>
    <property type="project" value="UniProtKB-KW"/>
</dbReference>
<dbReference type="Pfam" id="PF00412">
    <property type="entry name" value="LIM"/>
    <property type="match status" value="4"/>
</dbReference>
<dbReference type="CDD" id="cd09328">
    <property type="entry name" value="LIM2_abLIM"/>
    <property type="match status" value="1"/>
</dbReference>
<dbReference type="RefSeq" id="XP_025022792.1">
    <property type="nucleotide sequence ID" value="XM_025167024.1"/>
</dbReference>
<dbReference type="GO" id="GO:0005737">
    <property type="term" value="C:cytoplasm"/>
    <property type="evidence" value="ECO:0007669"/>
    <property type="project" value="UniProtKB-SubCell"/>
</dbReference>
<dbReference type="FunFam" id="2.10.110.10:FF:000004">
    <property type="entry name" value="actin-binding LIM protein 1 isoform X1"/>
    <property type="match status" value="1"/>
</dbReference>
<protein>
    <submittedName>
        <fullName evidence="13">Actin-binding LIM protein 1 isoform X14</fullName>
    </submittedName>
</protein>
<dbReference type="GO" id="GO:0030032">
    <property type="term" value="P:lamellipodium assembly"/>
    <property type="evidence" value="ECO:0007669"/>
    <property type="project" value="TreeGrafter"/>
</dbReference>
<dbReference type="SUPFAM" id="SSF47050">
    <property type="entry name" value="VHP, Villin headpiece domain"/>
    <property type="match status" value="1"/>
</dbReference>
<dbReference type="CDD" id="cd09330">
    <property type="entry name" value="LIM4_abLIM"/>
    <property type="match status" value="1"/>
</dbReference>
<evidence type="ECO:0000256" key="3">
    <source>
        <dbReference type="ARBA" id="ARBA00022553"/>
    </source>
</evidence>
<evidence type="ECO:0000256" key="9">
    <source>
        <dbReference type="SAM" id="MobiDB-lite"/>
    </source>
</evidence>
<organism evidence="12 13">
    <name type="scientific">Python bivittatus</name>
    <name type="common">Burmese python</name>
    <name type="synonym">Python molurus bivittatus</name>
    <dbReference type="NCBI Taxonomy" id="176946"/>
    <lineage>
        <taxon>Eukaryota</taxon>
        <taxon>Metazoa</taxon>
        <taxon>Chordata</taxon>
        <taxon>Craniata</taxon>
        <taxon>Vertebrata</taxon>
        <taxon>Euteleostomi</taxon>
        <taxon>Lepidosauria</taxon>
        <taxon>Squamata</taxon>
        <taxon>Bifurcata</taxon>
        <taxon>Unidentata</taxon>
        <taxon>Episquamata</taxon>
        <taxon>Toxicofera</taxon>
        <taxon>Serpentes</taxon>
        <taxon>Henophidia</taxon>
        <taxon>Pythonidae</taxon>
        <taxon>Python</taxon>
    </lineage>
</organism>
<dbReference type="PROSITE" id="PS50023">
    <property type="entry name" value="LIM_DOMAIN_2"/>
    <property type="match status" value="3"/>
</dbReference>
<dbReference type="AlphaFoldDB" id="A0A9F5MXG8"/>
<evidence type="ECO:0000256" key="4">
    <source>
        <dbReference type="ARBA" id="ARBA00022723"/>
    </source>
</evidence>
<gene>
    <name evidence="13" type="primary">ABLIM1</name>
</gene>
<proteinExistence type="predicted"/>
<feature type="compositionally biased region" description="Low complexity" evidence="9">
    <location>
        <begin position="299"/>
        <end position="322"/>
    </location>
</feature>
<dbReference type="Pfam" id="PF16182">
    <property type="entry name" value="AbLIM_anchor"/>
    <property type="match status" value="2"/>
</dbReference>
<dbReference type="GO" id="GO:0051015">
    <property type="term" value="F:actin filament binding"/>
    <property type="evidence" value="ECO:0007669"/>
    <property type="project" value="TreeGrafter"/>
</dbReference>
<dbReference type="InterPro" id="IPR036886">
    <property type="entry name" value="Villin_headpiece_dom_sf"/>
</dbReference>
<dbReference type="SMART" id="SM00153">
    <property type="entry name" value="VHP"/>
    <property type="match status" value="1"/>
</dbReference>
<evidence type="ECO:0000256" key="2">
    <source>
        <dbReference type="ARBA" id="ARBA00022490"/>
    </source>
</evidence>
<evidence type="ECO:0000313" key="13">
    <source>
        <dbReference type="RefSeq" id="XP_025022792.1"/>
    </source>
</evidence>
<keyword evidence="6 8" id="KW-0862">Zinc</keyword>
<feature type="domain" description="LIM zinc-binding" evidence="10">
    <location>
        <begin position="89"/>
        <end position="148"/>
    </location>
</feature>
<dbReference type="CDD" id="cd09329">
    <property type="entry name" value="LIM3_abLIM"/>
    <property type="match status" value="1"/>
</dbReference>
<comment type="subcellular location">
    <subcellularLocation>
        <location evidence="1">Cytoplasm</location>
    </subcellularLocation>
</comment>
<feature type="compositionally biased region" description="Low complexity" evidence="9">
    <location>
        <begin position="525"/>
        <end position="537"/>
    </location>
</feature>
<evidence type="ECO:0000256" key="7">
    <source>
        <dbReference type="ARBA" id="ARBA00023038"/>
    </source>
</evidence>
<dbReference type="PROSITE" id="PS00478">
    <property type="entry name" value="LIM_DOMAIN_1"/>
    <property type="match status" value="3"/>
</dbReference>
<dbReference type="Proteomes" id="UP000695026">
    <property type="component" value="Unplaced"/>
</dbReference>
<dbReference type="CDD" id="cd09327">
    <property type="entry name" value="LIM1_abLIM"/>
    <property type="match status" value="1"/>
</dbReference>
<evidence type="ECO:0000256" key="8">
    <source>
        <dbReference type="PROSITE-ProRule" id="PRU00125"/>
    </source>
</evidence>
<dbReference type="Gene3D" id="1.10.950.10">
    <property type="entry name" value="Villin headpiece domain"/>
    <property type="match status" value="1"/>
</dbReference>
<keyword evidence="2" id="KW-0963">Cytoplasm</keyword>
<keyword evidence="5" id="KW-0677">Repeat</keyword>
<feature type="domain" description="LIM zinc-binding" evidence="10">
    <location>
        <begin position="29"/>
        <end position="88"/>
    </location>
</feature>
<dbReference type="PROSITE" id="PS51089">
    <property type="entry name" value="HP"/>
    <property type="match status" value="1"/>
</dbReference>
<feature type="region of interest" description="Disordered" evidence="9">
    <location>
        <begin position="415"/>
        <end position="451"/>
    </location>
</feature>